<dbReference type="EMBL" id="ACCL02000002">
    <property type="protein sequence ID" value="EET62611.1"/>
    <property type="molecule type" value="Genomic_DNA"/>
</dbReference>
<dbReference type="Pfam" id="PF00849">
    <property type="entry name" value="PseudoU_synth_2"/>
    <property type="match status" value="1"/>
</dbReference>
<comment type="catalytic activity">
    <reaction evidence="1">
        <text>a uridine in RNA = a pseudouridine in RNA</text>
        <dbReference type="Rhea" id="RHEA:48348"/>
        <dbReference type="Rhea" id="RHEA-COMP:12068"/>
        <dbReference type="Rhea" id="RHEA-COMP:12069"/>
        <dbReference type="ChEBI" id="CHEBI:65314"/>
        <dbReference type="ChEBI" id="CHEBI:65315"/>
    </reaction>
</comment>
<feature type="domain" description="Pseudouridine synthase RsuA/RluA-like" evidence="4">
    <location>
        <begin position="64"/>
        <end position="216"/>
    </location>
</feature>
<dbReference type="GO" id="GO:0140098">
    <property type="term" value="F:catalytic activity, acting on RNA"/>
    <property type="evidence" value="ECO:0007669"/>
    <property type="project" value="UniProtKB-ARBA"/>
</dbReference>
<dbReference type="AlphaFoldDB" id="C6LAK4"/>
<comment type="caution">
    <text evidence="5">The sequence shown here is derived from an EMBL/GenBank/DDBJ whole genome shotgun (WGS) entry which is preliminary data.</text>
</comment>
<evidence type="ECO:0000256" key="2">
    <source>
        <dbReference type="ARBA" id="ARBA00031870"/>
    </source>
</evidence>
<dbReference type="Proteomes" id="UP000005561">
    <property type="component" value="Unassembled WGS sequence"/>
</dbReference>
<dbReference type="GO" id="GO:0006396">
    <property type="term" value="P:RNA processing"/>
    <property type="evidence" value="ECO:0007669"/>
    <property type="project" value="UniProtKB-ARBA"/>
</dbReference>
<accession>C6LAK4</accession>
<sequence length="272" mass="30199">MRSTAAALFCCQAYDKNVRWTFCGCHASERSCQRQVLQVLFDFDKQPYRRGDIMPDIIYEDKQLLVCRKPAGLAVQNASFGRMDLESMVRNYLMEKSGKPNPYLGVVHRLDQPVQGLLVFAKTPAAAAALSAQVQDGRMTKEYLAVVCGKLPEKEGELVHFLKKEPAGNCSRAVGEKTPGAKRAELSYRVLAEADGRALVRIKLKTGRHHQIRVQMVACGAPLYGDAKYNPGAQRGERLALCADRLSFVHPAGGKRVEFTCRPDNFPAPWEG</sequence>
<evidence type="ECO:0000256" key="3">
    <source>
        <dbReference type="ARBA" id="ARBA00033164"/>
    </source>
</evidence>
<keyword evidence="6" id="KW-1185">Reference proteome</keyword>
<dbReference type="GO" id="GO:0003723">
    <property type="term" value="F:RNA binding"/>
    <property type="evidence" value="ECO:0007669"/>
    <property type="project" value="InterPro"/>
</dbReference>
<dbReference type="PANTHER" id="PTHR21600">
    <property type="entry name" value="MITOCHONDRIAL RNA PSEUDOURIDINE SYNTHASE"/>
    <property type="match status" value="1"/>
</dbReference>
<protein>
    <recommendedName>
        <fullName evidence="2">RNA pseudouridylate synthase</fullName>
    </recommendedName>
    <alternativeName>
        <fullName evidence="3">RNA-uridine isomerase</fullName>
    </alternativeName>
</protein>
<dbReference type="GO" id="GO:0001522">
    <property type="term" value="P:pseudouridine synthesis"/>
    <property type="evidence" value="ECO:0007669"/>
    <property type="project" value="InterPro"/>
</dbReference>
<dbReference type="GO" id="GO:0009982">
    <property type="term" value="F:pseudouridine synthase activity"/>
    <property type="evidence" value="ECO:0007669"/>
    <property type="project" value="InterPro"/>
</dbReference>
<name>C6LAK4_9FIRM</name>
<evidence type="ECO:0000259" key="4">
    <source>
        <dbReference type="Pfam" id="PF00849"/>
    </source>
</evidence>
<keyword evidence="5" id="KW-0413">Isomerase</keyword>
<organism evidence="5 6">
    <name type="scientific">Marvinbryantia formatexigens DSM 14469</name>
    <dbReference type="NCBI Taxonomy" id="478749"/>
    <lineage>
        <taxon>Bacteria</taxon>
        <taxon>Bacillati</taxon>
        <taxon>Bacillota</taxon>
        <taxon>Clostridia</taxon>
        <taxon>Lachnospirales</taxon>
        <taxon>Lachnospiraceae</taxon>
        <taxon>Marvinbryantia</taxon>
    </lineage>
</organism>
<proteinExistence type="predicted"/>
<dbReference type="Gene3D" id="3.30.2350.10">
    <property type="entry name" value="Pseudouridine synthase"/>
    <property type="match status" value="1"/>
</dbReference>
<dbReference type="SUPFAM" id="SSF55120">
    <property type="entry name" value="Pseudouridine synthase"/>
    <property type="match status" value="1"/>
</dbReference>
<dbReference type="eggNOG" id="COG0564">
    <property type="taxonomic scope" value="Bacteria"/>
</dbReference>
<dbReference type="InterPro" id="IPR006145">
    <property type="entry name" value="PsdUridine_synth_RsuA/RluA"/>
</dbReference>
<dbReference type="InterPro" id="IPR020103">
    <property type="entry name" value="PsdUridine_synth_cat_dom_sf"/>
</dbReference>
<evidence type="ECO:0000313" key="5">
    <source>
        <dbReference type="EMBL" id="EET62611.1"/>
    </source>
</evidence>
<evidence type="ECO:0000256" key="1">
    <source>
        <dbReference type="ARBA" id="ARBA00000073"/>
    </source>
</evidence>
<dbReference type="STRING" id="168384.SAMN05660368_02884"/>
<reference evidence="5" key="1">
    <citation type="submission" date="2009-07" db="EMBL/GenBank/DDBJ databases">
        <authorList>
            <person name="Weinstock G."/>
            <person name="Sodergren E."/>
            <person name="Clifton S."/>
            <person name="Fulton L."/>
            <person name="Fulton B."/>
            <person name="Courtney L."/>
            <person name="Fronick C."/>
            <person name="Harrison M."/>
            <person name="Strong C."/>
            <person name="Farmer C."/>
            <person name="Delahaunty K."/>
            <person name="Markovic C."/>
            <person name="Hall O."/>
            <person name="Minx P."/>
            <person name="Tomlinson C."/>
            <person name="Mitreva M."/>
            <person name="Nelson J."/>
            <person name="Hou S."/>
            <person name="Wollam A."/>
            <person name="Pepin K.H."/>
            <person name="Johnson M."/>
            <person name="Bhonagiri V."/>
            <person name="Nash W.E."/>
            <person name="Warren W."/>
            <person name="Chinwalla A."/>
            <person name="Mardis E.R."/>
            <person name="Wilson R.K."/>
        </authorList>
    </citation>
    <scope>NUCLEOTIDE SEQUENCE [LARGE SCALE GENOMIC DNA]</scope>
    <source>
        <strain evidence="5">DSM 14469</strain>
    </source>
</reference>
<evidence type="ECO:0000313" key="6">
    <source>
        <dbReference type="Proteomes" id="UP000005561"/>
    </source>
</evidence>
<dbReference type="InterPro" id="IPR050188">
    <property type="entry name" value="RluA_PseudoU_synthase"/>
</dbReference>
<gene>
    <name evidence="5" type="ORF">BRYFOR_05646</name>
</gene>
<dbReference type="CDD" id="cd02869">
    <property type="entry name" value="PseudoU_synth_RluA_like"/>
    <property type="match status" value="1"/>
</dbReference>